<sequence length="67" mass="7319">MVTEQGNEYSMAHIMPGVVIGEIAYLDEGDRTHDAQSLEHSTLVRFTKDVLNNATAAYPVFYSAGDA</sequence>
<dbReference type="InterPro" id="IPR014710">
    <property type="entry name" value="RmlC-like_jellyroll"/>
</dbReference>
<dbReference type="OrthoDB" id="6881322at2"/>
<organism evidence="2 3">
    <name type="scientific">Alteromonas sediminis</name>
    <dbReference type="NCBI Taxonomy" id="2259342"/>
    <lineage>
        <taxon>Bacteria</taxon>
        <taxon>Pseudomonadati</taxon>
        <taxon>Pseudomonadota</taxon>
        <taxon>Gammaproteobacteria</taxon>
        <taxon>Alteromonadales</taxon>
        <taxon>Alteromonadaceae</taxon>
        <taxon>Alteromonas/Salinimonas group</taxon>
        <taxon>Alteromonas</taxon>
    </lineage>
</organism>
<keyword evidence="3" id="KW-1185">Reference proteome</keyword>
<dbReference type="Gene3D" id="2.60.120.10">
    <property type="entry name" value="Jelly Rolls"/>
    <property type="match status" value="1"/>
</dbReference>
<dbReference type="EMBL" id="RPOK01000001">
    <property type="protein sequence ID" value="RPJ68692.1"/>
    <property type="molecule type" value="Genomic_DNA"/>
</dbReference>
<evidence type="ECO:0000313" key="2">
    <source>
        <dbReference type="EMBL" id="RPJ68692.1"/>
    </source>
</evidence>
<accession>A0A3N5Y3W6</accession>
<gene>
    <name evidence="2" type="ORF">DRW07_04665</name>
</gene>
<name>A0A3N5Y3W6_9ALTE</name>
<evidence type="ECO:0000313" key="3">
    <source>
        <dbReference type="Proteomes" id="UP000275281"/>
    </source>
</evidence>
<dbReference type="SUPFAM" id="SSF51206">
    <property type="entry name" value="cAMP-binding domain-like"/>
    <property type="match status" value="1"/>
</dbReference>
<proteinExistence type="predicted"/>
<comment type="caution">
    <text evidence="2">The sequence shown here is derived from an EMBL/GenBank/DDBJ whole genome shotgun (WGS) entry which is preliminary data.</text>
</comment>
<dbReference type="InterPro" id="IPR000595">
    <property type="entry name" value="cNMP-bd_dom"/>
</dbReference>
<dbReference type="InterPro" id="IPR018490">
    <property type="entry name" value="cNMP-bd_dom_sf"/>
</dbReference>
<feature type="domain" description="Cyclic nucleotide-binding" evidence="1">
    <location>
        <begin position="2"/>
        <end position="56"/>
    </location>
</feature>
<dbReference type="Proteomes" id="UP000275281">
    <property type="component" value="Unassembled WGS sequence"/>
</dbReference>
<dbReference type="RefSeq" id="WP_124026693.1">
    <property type="nucleotide sequence ID" value="NZ_JBHRSN010000005.1"/>
</dbReference>
<protein>
    <recommendedName>
        <fullName evidence="1">Cyclic nucleotide-binding domain-containing protein</fullName>
    </recommendedName>
</protein>
<reference evidence="2 3" key="1">
    <citation type="submission" date="2018-11" db="EMBL/GenBank/DDBJ databases">
        <authorList>
            <person name="Ye M.-Q."/>
            <person name="Du Z.-J."/>
        </authorList>
    </citation>
    <scope>NUCLEOTIDE SEQUENCE [LARGE SCALE GENOMIC DNA]</scope>
    <source>
        <strain evidence="2 3">U0105</strain>
    </source>
</reference>
<dbReference type="Pfam" id="PF00027">
    <property type="entry name" value="cNMP_binding"/>
    <property type="match status" value="1"/>
</dbReference>
<dbReference type="AlphaFoldDB" id="A0A3N5Y3W6"/>
<evidence type="ECO:0000259" key="1">
    <source>
        <dbReference type="Pfam" id="PF00027"/>
    </source>
</evidence>